<comment type="caution">
    <text evidence="6">The sequence shown here is derived from an EMBL/GenBank/DDBJ whole genome shotgun (WGS) entry which is preliminary data.</text>
</comment>
<dbReference type="GO" id="GO:0016746">
    <property type="term" value="F:acyltransferase activity"/>
    <property type="evidence" value="ECO:0007669"/>
    <property type="project" value="UniProtKB-KW"/>
</dbReference>
<dbReference type="AlphaFoldDB" id="A0A645CF10"/>
<evidence type="ECO:0000256" key="2">
    <source>
        <dbReference type="ARBA" id="ARBA00022516"/>
    </source>
</evidence>
<dbReference type="SUPFAM" id="SSF55729">
    <property type="entry name" value="Acyl-CoA N-acyltransferases (Nat)"/>
    <property type="match status" value="1"/>
</dbReference>
<gene>
    <name evidence="6" type="ORF">SDC9_122550</name>
</gene>
<comment type="pathway">
    <text evidence="1">Lipid metabolism.</text>
</comment>
<evidence type="ECO:0000256" key="1">
    <source>
        <dbReference type="ARBA" id="ARBA00005189"/>
    </source>
</evidence>
<keyword evidence="3" id="KW-0808">Transferase</keyword>
<dbReference type="Pfam" id="PF13444">
    <property type="entry name" value="Acetyltransf_5"/>
    <property type="match status" value="1"/>
</dbReference>
<evidence type="ECO:0000256" key="4">
    <source>
        <dbReference type="ARBA" id="ARBA00023098"/>
    </source>
</evidence>
<evidence type="ECO:0008006" key="7">
    <source>
        <dbReference type="Google" id="ProtNLM"/>
    </source>
</evidence>
<evidence type="ECO:0000313" key="6">
    <source>
        <dbReference type="EMBL" id="MPM75556.1"/>
    </source>
</evidence>
<dbReference type="InterPro" id="IPR052351">
    <property type="entry name" value="Ornithine_N-alpha-AT"/>
</dbReference>
<keyword evidence="2" id="KW-0444">Lipid biosynthesis</keyword>
<organism evidence="6">
    <name type="scientific">bioreactor metagenome</name>
    <dbReference type="NCBI Taxonomy" id="1076179"/>
    <lineage>
        <taxon>unclassified sequences</taxon>
        <taxon>metagenomes</taxon>
        <taxon>ecological metagenomes</taxon>
    </lineage>
</organism>
<protein>
    <recommendedName>
        <fullName evidence="7">Hemolysin</fullName>
    </recommendedName>
</protein>
<dbReference type="EMBL" id="VSSQ01026703">
    <property type="protein sequence ID" value="MPM75556.1"/>
    <property type="molecule type" value="Genomic_DNA"/>
</dbReference>
<keyword evidence="4" id="KW-0443">Lipid metabolism</keyword>
<dbReference type="InterPro" id="IPR016181">
    <property type="entry name" value="Acyl_CoA_acyltransferase"/>
</dbReference>
<dbReference type="GO" id="GO:0006629">
    <property type="term" value="P:lipid metabolic process"/>
    <property type="evidence" value="ECO:0007669"/>
    <property type="project" value="UniProtKB-KW"/>
</dbReference>
<sequence length="358" mass="41959">MRIGKAISASEIAEYKDLKSLGSYLKARSYALEANIATTKKIENRTLTPIALPNNRRNLQREINALPQSCYLFTTGNYVCYLAEHRSIPLMMHELGRRREEAFRAVGEGTGRPLDLDEYDEYYKHLILWDKQKQRLVGAYRLGFGKDIIEKRGIKGLYSNTLFGYEKPFHDILKQSIELGRSFVVLDYQKEALPLILLIKGLFYSVLNDPGVRYLMGPVSISSWYPKFYRSIMIYYLQRKHSIKSMEENIIPRNPFFPDYLRVNIDDLMGNKMESIEQFDRFMMRLSNNEYRLPTLVKKYLKINSKIIKFNVDPDFNYCVDGLVLLDLTQISKQEIMNLSKDEPNKERVYKRFGIEVN</sequence>
<dbReference type="PANTHER" id="PTHR37323:SF1">
    <property type="entry name" value="L-ORNITHINE N(ALPHA)-ACYLTRANSFERASE"/>
    <property type="match status" value="1"/>
</dbReference>
<dbReference type="PANTHER" id="PTHR37323">
    <property type="entry name" value="GCN5-RELATED N-ACETYLTRANSFERASE"/>
    <property type="match status" value="1"/>
</dbReference>
<name>A0A645CF10_9ZZZZ</name>
<keyword evidence="5" id="KW-0012">Acyltransferase</keyword>
<proteinExistence type="predicted"/>
<evidence type="ECO:0000256" key="5">
    <source>
        <dbReference type="ARBA" id="ARBA00023315"/>
    </source>
</evidence>
<accession>A0A645CF10</accession>
<reference evidence="6" key="1">
    <citation type="submission" date="2019-08" db="EMBL/GenBank/DDBJ databases">
        <authorList>
            <person name="Kucharzyk K."/>
            <person name="Murdoch R.W."/>
            <person name="Higgins S."/>
            <person name="Loffler F."/>
        </authorList>
    </citation>
    <scope>NUCLEOTIDE SEQUENCE</scope>
</reference>
<evidence type="ECO:0000256" key="3">
    <source>
        <dbReference type="ARBA" id="ARBA00022679"/>
    </source>
</evidence>